<proteinExistence type="predicted"/>
<comment type="caution">
    <text evidence="3">The sequence shown here is derived from an EMBL/GenBank/DDBJ whole genome shotgun (WGS) entry which is preliminary data.</text>
</comment>
<dbReference type="OrthoDB" id="282973at2759"/>
<dbReference type="Gene3D" id="3.60.21.10">
    <property type="match status" value="1"/>
</dbReference>
<dbReference type="GO" id="GO:0005615">
    <property type="term" value="C:extracellular space"/>
    <property type="evidence" value="ECO:0007669"/>
    <property type="project" value="TreeGrafter"/>
</dbReference>
<dbReference type="EMBL" id="NCKV01046063">
    <property type="protein sequence ID" value="RWS18105.1"/>
    <property type="molecule type" value="Genomic_DNA"/>
</dbReference>
<keyword evidence="4" id="KW-1185">Reference proteome</keyword>
<dbReference type="InterPro" id="IPR029052">
    <property type="entry name" value="Metallo-depent_PP-like"/>
</dbReference>
<dbReference type="PANTHER" id="PTHR10340:SF34">
    <property type="entry name" value="SPHINGOMYELIN PHOSPHODIESTERASE"/>
    <property type="match status" value="1"/>
</dbReference>
<evidence type="ECO:0000313" key="3">
    <source>
        <dbReference type="EMBL" id="RWS18105.1"/>
    </source>
</evidence>
<organism evidence="3 4">
    <name type="scientific">Leptotrombidium deliense</name>
    <dbReference type="NCBI Taxonomy" id="299467"/>
    <lineage>
        <taxon>Eukaryota</taxon>
        <taxon>Metazoa</taxon>
        <taxon>Ecdysozoa</taxon>
        <taxon>Arthropoda</taxon>
        <taxon>Chelicerata</taxon>
        <taxon>Arachnida</taxon>
        <taxon>Acari</taxon>
        <taxon>Acariformes</taxon>
        <taxon>Trombidiformes</taxon>
        <taxon>Prostigmata</taxon>
        <taxon>Anystina</taxon>
        <taxon>Parasitengona</taxon>
        <taxon>Trombiculoidea</taxon>
        <taxon>Trombiculidae</taxon>
        <taxon>Leptotrombidium</taxon>
    </lineage>
</organism>
<dbReference type="PANTHER" id="PTHR10340">
    <property type="entry name" value="SPHINGOMYELIN PHOSPHODIESTERASE"/>
    <property type="match status" value="1"/>
</dbReference>
<name>A0A443RS74_9ACAR</name>
<dbReference type="GO" id="GO:0005764">
    <property type="term" value="C:lysosome"/>
    <property type="evidence" value="ECO:0007669"/>
    <property type="project" value="TreeGrafter"/>
</dbReference>
<dbReference type="STRING" id="299467.A0A443RS74"/>
<dbReference type="Proteomes" id="UP000288716">
    <property type="component" value="Unassembled WGS sequence"/>
</dbReference>
<gene>
    <name evidence="3" type="ORF">B4U80_06457</name>
</gene>
<reference evidence="3 4" key="1">
    <citation type="journal article" date="2018" name="Gigascience">
        <title>Genomes of trombidid mites reveal novel predicted allergens and laterally-transferred genes associated with secondary metabolism.</title>
        <authorList>
            <person name="Dong X."/>
            <person name="Chaisiri K."/>
            <person name="Xia D."/>
            <person name="Armstrong S.D."/>
            <person name="Fang Y."/>
            <person name="Donnelly M.J."/>
            <person name="Kadowaki T."/>
            <person name="McGarry J.W."/>
            <person name="Darby A.C."/>
            <person name="Makepeace B.L."/>
        </authorList>
    </citation>
    <scope>NUCLEOTIDE SEQUENCE [LARGE SCALE GENOMIC DNA]</scope>
    <source>
        <strain evidence="3">UoL-UT</strain>
    </source>
</reference>
<dbReference type="GO" id="GO:0046513">
    <property type="term" value="P:ceramide biosynthetic process"/>
    <property type="evidence" value="ECO:0007669"/>
    <property type="project" value="TreeGrafter"/>
</dbReference>
<sequence>MYPIDSGDQLKWLTSELYETEKAGKKAYIVMHIPIDNRECTEAWTWNYIRIIERFQKIILGQFFGHYHSAEYRVMYPLDGSNTVIGVQFLSPSVTTFSGSNTAYRLYFVDNEGYVTDFETNYIPLDQANNGNVYWEKISNRSGYNLRNMQSFDVFRQGMSLSEMREYCLL</sequence>
<accession>A0A443RS74</accession>
<dbReference type="GO" id="GO:0006685">
    <property type="term" value="P:sphingomyelin catabolic process"/>
    <property type="evidence" value="ECO:0007669"/>
    <property type="project" value="TreeGrafter"/>
</dbReference>
<evidence type="ECO:0000313" key="4">
    <source>
        <dbReference type="Proteomes" id="UP000288716"/>
    </source>
</evidence>
<dbReference type="AlphaFoldDB" id="A0A443RS74"/>
<dbReference type="GO" id="GO:0061750">
    <property type="term" value="F:acid sphingomyelin phosphodiesterase activity"/>
    <property type="evidence" value="ECO:0007669"/>
    <property type="project" value="TreeGrafter"/>
</dbReference>
<evidence type="ECO:0000256" key="2">
    <source>
        <dbReference type="ARBA" id="ARBA00023180"/>
    </source>
</evidence>
<keyword evidence="2" id="KW-0325">Glycoprotein</keyword>
<evidence type="ECO:0000256" key="1">
    <source>
        <dbReference type="ARBA" id="ARBA00022801"/>
    </source>
</evidence>
<keyword evidence="1" id="KW-0378">Hydrolase</keyword>
<dbReference type="GO" id="GO:0016020">
    <property type="term" value="C:membrane"/>
    <property type="evidence" value="ECO:0007669"/>
    <property type="project" value="GOC"/>
</dbReference>
<protein>
    <submittedName>
        <fullName evidence="3">Sphingomyelin phosphodiesterase-like protein 2</fullName>
    </submittedName>
</protein>
<dbReference type="VEuPathDB" id="VectorBase:LDEU013935"/>
<dbReference type="SUPFAM" id="SSF56300">
    <property type="entry name" value="Metallo-dependent phosphatases"/>
    <property type="match status" value="1"/>
</dbReference>